<dbReference type="InParanoid" id="C3ZW74"/>
<reference evidence="3" key="1">
    <citation type="journal article" date="2008" name="Nature">
        <title>The amphioxus genome and the evolution of the chordate karyotype.</title>
        <authorList>
            <consortium name="US DOE Joint Genome Institute (JGI-PGF)"/>
            <person name="Putnam N.H."/>
            <person name="Butts T."/>
            <person name="Ferrier D.E.K."/>
            <person name="Furlong R.F."/>
            <person name="Hellsten U."/>
            <person name="Kawashima T."/>
            <person name="Robinson-Rechavi M."/>
            <person name="Shoguchi E."/>
            <person name="Terry A."/>
            <person name="Yu J.-K."/>
            <person name="Benito-Gutierrez E.L."/>
            <person name="Dubchak I."/>
            <person name="Garcia-Fernandez J."/>
            <person name="Gibson-Brown J.J."/>
            <person name="Grigoriev I.V."/>
            <person name="Horton A.C."/>
            <person name="de Jong P.J."/>
            <person name="Jurka J."/>
            <person name="Kapitonov V.V."/>
            <person name="Kohara Y."/>
            <person name="Kuroki Y."/>
            <person name="Lindquist E."/>
            <person name="Lucas S."/>
            <person name="Osoegawa K."/>
            <person name="Pennacchio L.A."/>
            <person name="Salamov A.A."/>
            <person name="Satou Y."/>
            <person name="Sauka-Spengler T."/>
            <person name="Schmutz J."/>
            <person name="Shin-I T."/>
            <person name="Toyoda A."/>
            <person name="Bronner-Fraser M."/>
            <person name="Fujiyama A."/>
            <person name="Holland L.Z."/>
            <person name="Holland P.W.H."/>
            <person name="Satoh N."/>
            <person name="Rokhsar D.S."/>
        </authorList>
    </citation>
    <scope>NUCLEOTIDE SEQUENCE [LARGE SCALE GENOMIC DNA]</scope>
    <source>
        <strain evidence="3">S238N-H82</strain>
        <tissue evidence="3">Testes</tissue>
    </source>
</reference>
<dbReference type="AlphaFoldDB" id="C3ZW74"/>
<keyword evidence="2" id="KW-0472">Membrane</keyword>
<protein>
    <submittedName>
        <fullName evidence="3">Uncharacterized protein</fullName>
    </submittedName>
</protein>
<gene>
    <name evidence="3" type="ORF">BRAFLDRAFT_102080</name>
</gene>
<keyword evidence="2" id="KW-0812">Transmembrane</keyword>
<sequence length="196" mass="21711">MGLSLRSAGWWRQLPGARHVWTRSRPFRGEVDDVNHVMQFGDADGFQFPYDVFKRQVHDNVNVVGQARFGFLIATFLVVVVMVMMVMKETGPSIDKGRGAHHRKKDERKAELLELVSAPRRPPSTSSAAAPSSENLATPPAALCYRHGNKKRHVTITVTKAGRGCGKLCQACVMLFGCRQGALIQYTSSSNVCRAR</sequence>
<feature type="compositionally biased region" description="Low complexity" evidence="1">
    <location>
        <begin position="117"/>
        <end position="133"/>
    </location>
</feature>
<evidence type="ECO:0000256" key="1">
    <source>
        <dbReference type="SAM" id="MobiDB-lite"/>
    </source>
</evidence>
<evidence type="ECO:0000313" key="3">
    <source>
        <dbReference type="EMBL" id="EEN43205.1"/>
    </source>
</evidence>
<name>C3ZW74_BRAFL</name>
<feature type="transmembrane region" description="Helical" evidence="2">
    <location>
        <begin position="69"/>
        <end position="87"/>
    </location>
</feature>
<keyword evidence="2" id="KW-1133">Transmembrane helix</keyword>
<evidence type="ECO:0000256" key="2">
    <source>
        <dbReference type="SAM" id="Phobius"/>
    </source>
</evidence>
<proteinExistence type="predicted"/>
<organism>
    <name type="scientific">Branchiostoma floridae</name>
    <name type="common">Florida lancelet</name>
    <name type="synonym">Amphioxus</name>
    <dbReference type="NCBI Taxonomy" id="7739"/>
    <lineage>
        <taxon>Eukaryota</taxon>
        <taxon>Metazoa</taxon>
        <taxon>Chordata</taxon>
        <taxon>Cephalochordata</taxon>
        <taxon>Leptocardii</taxon>
        <taxon>Amphioxiformes</taxon>
        <taxon>Branchiostomatidae</taxon>
        <taxon>Branchiostoma</taxon>
    </lineage>
</organism>
<accession>C3ZW74</accession>
<dbReference type="EMBL" id="GG666696">
    <property type="protein sequence ID" value="EEN43205.1"/>
    <property type="molecule type" value="Genomic_DNA"/>
</dbReference>
<feature type="region of interest" description="Disordered" evidence="1">
    <location>
        <begin position="116"/>
        <end position="135"/>
    </location>
</feature>